<sequence>MNSPANLNPRPFAPRYPQLGTGPVPVSTAVDPAFFELERERIFRGMWVNLILREEDLPKPGDYFVRYLEAQGASILVVRGDDGKLRAFHNVCTHRGNQVAEEGAGHCKGFQCNFHGWTFDTRGRLAFVTDEQRFHNLDKSALGLPAVHLDTWRGFIFVNLAKRPAQTLELAMAEFNQDLKPFPFEQMVLAGRYRYAVNANWKVTMNAFQESYHGAFVHKLSVGQCISPEDPYLAVQRIKLQENGNQSVSVHLAPHELSPAEKLAFGFGATFTQGGGAAQAFPGTAQAQVRDWGFDLNIIFPYSRINVGAGWYYVDAFWPVAHDKTVYELAYYFPMPQRASEMISQEYSKIVLRDLSREDLATNEATHRSLRSGAIRQMNLSDQEIAVRHLYHTVAARCGKELAK</sequence>
<evidence type="ECO:0000256" key="3">
    <source>
        <dbReference type="ARBA" id="ARBA00022723"/>
    </source>
</evidence>
<keyword evidence="6" id="KW-0411">Iron-sulfur</keyword>
<dbReference type="CDD" id="cd00680">
    <property type="entry name" value="RHO_alpha_C"/>
    <property type="match status" value="1"/>
</dbReference>
<feature type="domain" description="Rieske" evidence="7">
    <location>
        <begin position="50"/>
        <end position="158"/>
    </location>
</feature>
<keyword evidence="4" id="KW-0560">Oxidoreductase</keyword>
<dbReference type="Gene3D" id="2.102.10.10">
    <property type="entry name" value="Rieske [2Fe-2S] iron-sulphur domain"/>
    <property type="match status" value="1"/>
</dbReference>
<reference evidence="9" key="1">
    <citation type="submission" date="2016-03" db="EMBL/GenBank/DDBJ databases">
        <title>Complete genome sequence of Solimmundus cernigliae, representing a novel lineage of polycyclic aromatic hydrocarbon degraders within the Gammaproteobacteria.</title>
        <authorList>
            <person name="Singleton D.R."/>
            <person name="Dickey A.N."/>
            <person name="Scholl E.H."/>
            <person name="Wright F.A."/>
            <person name="Aitken M.D."/>
        </authorList>
    </citation>
    <scope>NUCLEOTIDE SEQUENCE [LARGE SCALE GENOMIC DNA]</scope>
    <source>
        <strain evidence="9">TR3.2</strain>
    </source>
</reference>
<keyword evidence="9" id="KW-1185">Reference proteome</keyword>
<keyword evidence="2" id="KW-0001">2Fe-2S</keyword>
<evidence type="ECO:0000256" key="4">
    <source>
        <dbReference type="ARBA" id="ARBA00023002"/>
    </source>
</evidence>
<evidence type="ECO:0000256" key="5">
    <source>
        <dbReference type="ARBA" id="ARBA00023004"/>
    </source>
</evidence>
<dbReference type="PANTHER" id="PTHR43756:SF5">
    <property type="entry name" value="CHOLINE MONOOXYGENASE, CHLOROPLASTIC"/>
    <property type="match status" value="1"/>
</dbReference>
<dbReference type="RefSeq" id="WP_068807025.1">
    <property type="nucleotide sequence ID" value="NZ_CP014671.1"/>
</dbReference>
<accession>A0A1B1YWM1</accession>
<dbReference type="GO" id="GO:0016491">
    <property type="term" value="F:oxidoreductase activity"/>
    <property type="evidence" value="ECO:0007669"/>
    <property type="project" value="UniProtKB-KW"/>
</dbReference>
<evidence type="ECO:0000256" key="2">
    <source>
        <dbReference type="ARBA" id="ARBA00022714"/>
    </source>
</evidence>
<evidence type="ECO:0000256" key="6">
    <source>
        <dbReference type="ARBA" id="ARBA00023014"/>
    </source>
</evidence>
<dbReference type="AlphaFoldDB" id="A0A1B1YWM1"/>
<dbReference type="Pfam" id="PF00848">
    <property type="entry name" value="Ring_hydroxyl_A"/>
    <property type="match status" value="1"/>
</dbReference>
<gene>
    <name evidence="8" type="ORF">PG2T_14405</name>
</gene>
<dbReference type="PRINTS" id="PR00090">
    <property type="entry name" value="RNGDIOXGNASE"/>
</dbReference>
<dbReference type="Proteomes" id="UP000092952">
    <property type="component" value="Chromosome"/>
</dbReference>
<keyword evidence="3" id="KW-0479">Metal-binding</keyword>
<comment type="cofactor">
    <cofactor evidence="1">
        <name>Fe cation</name>
        <dbReference type="ChEBI" id="CHEBI:24875"/>
    </cofactor>
</comment>
<dbReference type="GO" id="GO:0051537">
    <property type="term" value="F:2 iron, 2 sulfur cluster binding"/>
    <property type="evidence" value="ECO:0007669"/>
    <property type="project" value="UniProtKB-KW"/>
</dbReference>
<dbReference type="PROSITE" id="PS51296">
    <property type="entry name" value="RIESKE"/>
    <property type="match status" value="1"/>
</dbReference>
<dbReference type="SUPFAM" id="SSF50022">
    <property type="entry name" value="ISP domain"/>
    <property type="match status" value="1"/>
</dbReference>
<evidence type="ECO:0000256" key="1">
    <source>
        <dbReference type="ARBA" id="ARBA00001962"/>
    </source>
</evidence>
<dbReference type="InParanoid" id="A0A1B1YWM1"/>
<dbReference type="FunCoup" id="A0A1B1YWM1">
    <property type="interactions" value="51"/>
</dbReference>
<dbReference type="STRING" id="1810504.PG2T_14405"/>
<dbReference type="InterPro" id="IPR017941">
    <property type="entry name" value="Rieske_2Fe-2S"/>
</dbReference>
<dbReference type="Gene3D" id="3.90.380.10">
    <property type="entry name" value="Naphthalene 1,2-dioxygenase Alpha Subunit, Chain A, domain 1"/>
    <property type="match status" value="1"/>
</dbReference>
<dbReference type="KEGG" id="gbi:PG2T_14405"/>
<dbReference type="InterPro" id="IPR036922">
    <property type="entry name" value="Rieske_2Fe-2S_sf"/>
</dbReference>
<dbReference type="PANTHER" id="PTHR43756">
    <property type="entry name" value="CHOLINE MONOOXYGENASE, CHLOROPLASTIC"/>
    <property type="match status" value="1"/>
</dbReference>
<dbReference type="EMBL" id="CP014671">
    <property type="protein sequence ID" value="ANX05254.1"/>
    <property type="molecule type" value="Genomic_DNA"/>
</dbReference>
<dbReference type="GO" id="GO:0005506">
    <property type="term" value="F:iron ion binding"/>
    <property type="evidence" value="ECO:0007669"/>
    <property type="project" value="InterPro"/>
</dbReference>
<dbReference type="InterPro" id="IPR001663">
    <property type="entry name" value="Rng_hydr_dOase-A"/>
</dbReference>
<protein>
    <recommendedName>
        <fullName evidence="7">Rieske domain-containing protein</fullName>
    </recommendedName>
</protein>
<keyword evidence="5" id="KW-0408">Iron</keyword>
<name>A0A1B1YWM1_9GAMM</name>
<dbReference type="InterPro" id="IPR015879">
    <property type="entry name" value="Ring_hydroxy_dOase_asu_C_dom"/>
</dbReference>
<dbReference type="CDD" id="cd03469">
    <property type="entry name" value="Rieske_RO_Alpha_N"/>
    <property type="match status" value="1"/>
</dbReference>
<proteinExistence type="predicted"/>
<evidence type="ECO:0000259" key="7">
    <source>
        <dbReference type="PROSITE" id="PS51296"/>
    </source>
</evidence>
<organism evidence="8 9">
    <name type="scientific">Immundisolibacter cernigliae</name>
    <dbReference type="NCBI Taxonomy" id="1810504"/>
    <lineage>
        <taxon>Bacteria</taxon>
        <taxon>Pseudomonadati</taxon>
        <taxon>Pseudomonadota</taxon>
        <taxon>Gammaproteobacteria</taxon>
        <taxon>Immundisolibacterales</taxon>
        <taxon>Immundisolibacteraceae</taxon>
        <taxon>Immundisolibacter</taxon>
    </lineage>
</organism>
<dbReference type="Pfam" id="PF00355">
    <property type="entry name" value="Rieske"/>
    <property type="match status" value="1"/>
</dbReference>
<dbReference type="OrthoDB" id="9794779at2"/>
<evidence type="ECO:0000313" key="8">
    <source>
        <dbReference type="EMBL" id="ANX05254.1"/>
    </source>
</evidence>
<dbReference type="SUPFAM" id="SSF55961">
    <property type="entry name" value="Bet v1-like"/>
    <property type="match status" value="1"/>
</dbReference>
<evidence type="ECO:0000313" key="9">
    <source>
        <dbReference type="Proteomes" id="UP000092952"/>
    </source>
</evidence>